<dbReference type="InterPro" id="IPR001854">
    <property type="entry name" value="Ribosomal_uL29"/>
</dbReference>
<evidence type="ECO:0000313" key="6">
    <source>
        <dbReference type="EMBL" id="OGY16357.1"/>
    </source>
</evidence>
<dbReference type="GO" id="GO:1990904">
    <property type="term" value="C:ribonucleoprotein complex"/>
    <property type="evidence" value="ECO:0007669"/>
    <property type="project" value="UniProtKB-KW"/>
</dbReference>
<dbReference type="GO" id="GO:0003735">
    <property type="term" value="F:structural constituent of ribosome"/>
    <property type="evidence" value="ECO:0007669"/>
    <property type="project" value="InterPro"/>
</dbReference>
<dbReference type="GO" id="GO:0005840">
    <property type="term" value="C:ribosome"/>
    <property type="evidence" value="ECO:0007669"/>
    <property type="project" value="UniProtKB-KW"/>
</dbReference>
<comment type="similarity">
    <text evidence="1 5">Belongs to the universal ribosomal protein uL29 family.</text>
</comment>
<protein>
    <recommendedName>
        <fullName evidence="4 5">Large ribosomal subunit protein uL29</fullName>
    </recommendedName>
</protein>
<organism evidence="6 7">
    <name type="scientific">Candidatus Chisholmbacteria bacterium RIFCSPHIGHO2_01_FULL_49_18</name>
    <dbReference type="NCBI Taxonomy" id="1797590"/>
    <lineage>
        <taxon>Bacteria</taxon>
        <taxon>Candidatus Chisholmiibacteriota</taxon>
    </lineage>
</organism>
<keyword evidence="3 5" id="KW-0687">Ribonucleoprotein</keyword>
<dbReference type="Gene3D" id="1.10.287.310">
    <property type="match status" value="1"/>
</dbReference>
<proteinExistence type="inferred from homology"/>
<dbReference type="Proteomes" id="UP000179069">
    <property type="component" value="Unassembled WGS sequence"/>
</dbReference>
<dbReference type="Pfam" id="PF00831">
    <property type="entry name" value="Ribosomal_L29"/>
    <property type="match status" value="1"/>
</dbReference>
<reference evidence="6 7" key="1">
    <citation type="journal article" date="2016" name="Nat. Commun.">
        <title>Thousands of microbial genomes shed light on interconnected biogeochemical processes in an aquifer system.</title>
        <authorList>
            <person name="Anantharaman K."/>
            <person name="Brown C.T."/>
            <person name="Hug L.A."/>
            <person name="Sharon I."/>
            <person name="Castelle C.J."/>
            <person name="Probst A.J."/>
            <person name="Thomas B.C."/>
            <person name="Singh A."/>
            <person name="Wilkins M.J."/>
            <person name="Karaoz U."/>
            <person name="Brodie E.L."/>
            <person name="Williams K.H."/>
            <person name="Hubbard S.S."/>
            <person name="Banfield J.F."/>
        </authorList>
    </citation>
    <scope>NUCLEOTIDE SEQUENCE [LARGE SCALE GENOMIC DNA]</scope>
</reference>
<dbReference type="AlphaFoldDB" id="A0A1G1VM87"/>
<evidence type="ECO:0000313" key="7">
    <source>
        <dbReference type="Proteomes" id="UP000179069"/>
    </source>
</evidence>
<accession>A0A1G1VM87</accession>
<name>A0A1G1VM87_9BACT</name>
<evidence type="ECO:0000256" key="4">
    <source>
        <dbReference type="ARBA" id="ARBA00035204"/>
    </source>
</evidence>
<gene>
    <name evidence="5" type="primary">rpmC</name>
    <name evidence="6" type="ORF">A2785_00185</name>
</gene>
<dbReference type="GO" id="GO:0006412">
    <property type="term" value="P:translation"/>
    <property type="evidence" value="ECO:0007669"/>
    <property type="project" value="UniProtKB-UniRule"/>
</dbReference>
<dbReference type="HAMAP" id="MF_00374">
    <property type="entry name" value="Ribosomal_uL29"/>
    <property type="match status" value="1"/>
</dbReference>
<keyword evidence="2 5" id="KW-0689">Ribosomal protein</keyword>
<dbReference type="SUPFAM" id="SSF46561">
    <property type="entry name" value="Ribosomal protein L29 (L29p)"/>
    <property type="match status" value="1"/>
</dbReference>
<evidence type="ECO:0000256" key="1">
    <source>
        <dbReference type="ARBA" id="ARBA00009254"/>
    </source>
</evidence>
<dbReference type="InterPro" id="IPR036049">
    <property type="entry name" value="Ribosomal_uL29_sf"/>
</dbReference>
<evidence type="ECO:0000256" key="2">
    <source>
        <dbReference type="ARBA" id="ARBA00022980"/>
    </source>
</evidence>
<dbReference type="EMBL" id="MHCI01000017">
    <property type="protein sequence ID" value="OGY16357.1"/>
    <property type="molecule type" value="Genomic_DNA"/>
</dbReference>
<dbReference type="NCBIfam" id="TIGR00012">
    <property type="entry name" value="L29"/>
    <property type="match status" value="1"/>
</dbReference>
<sequence>MKKNDRQKLAVLKIEELEKKLMEERQGLLKLKMEKETGKLKDLHAYAKKRKDIARIRTLIGEKQYAQKKGVQ</sequence>
<comment type="caution">
    <text evidence="6">The sequence shown here is derived from an EMBL/GenBank/DDBJ whole genome shotgun (WGS) entry which is preliminary data.</text>
</comment>
<evidence type="ECO:0000256" key="5">
    <source>
        <dbReference type="HAMAP-Rule" id="MF_00374"/>
    </source>
</evidence>
<evidence type="ECO:0000256" key="3">
    <source>
        <dbReference type="ARBA" id="ARBA00023274"/>
    </source>
</evidence>